<dbReference type="PANTHER" id="PTHR34309">
    <property type="entry name" value="SLR1406 PROTEIN"/>
    <property type="match status" value="1"/>
</dbReference>
<dbReference type="SUPFAM" id="SSF143744">
    <property type="entry name" value="GlcG-like"/>
    <property type="match status" value="1"/>
</dbReference>
<dbReference type="Pfam" id="PF03928">
    <property type="entry name" value="HbpS-like"/>
    <property type="match status" value="1"/>
</dbReference>
<dbReference type="AlphaFoldDB" id="A0A699GFT9"/>
<feature type="region of interest" description="Disordered" evidence="1">
    <location>
        <begin position="271"/>
        <end position="334"/>
    </location>
</feature>
<feature type="compositionally biased region" description="Basic residues" evidence="1">
    <location>
        <begin position="95"/>
        <end position="107"/>
    </location>
</feature>
<dbReference type="Gene3D" id="3.30.450.150">
    <property type="entry name" value="Haem-degrading domain"/>
    <property type="match status" value="1"/>
</dbReference>
<feature type="compositionally biased region" description="Basic residues" evidence="1">
    <location>
        <begin position="115"/>
        <end position="152"/>
    </location>
</feature>
<dbReference type="InterPro" id="IPR005624">
    <property type="entry name" value="PduO/GlcC-like"/>
</dbReference>
<accession>A0A699GFT9</accession>
<evidence type="ECO:0008006" key="3">
    <source>
        <dbReference type="Google" id="ProtNLM"/>
    </source>
</evidence>
<comment type="caution">
    <text evidence="2">The sequence shown here is derived from an EMBL/GenBank/DDBJ whole genome shotgun (WGS) entry which is preliminary data.</text>
</comment>
<gene>
    <name evidence="2" type="ORF">Tci_000435</name>
</gene>
<feature type="region of interest" description="Disordered" evidence="1">
    <location>
        <begin position="67"/>
        <end position="153"/>
    </location>
</feature>
<name>A0A699GFT9_TANCI</name>
<reference evidence="2" key="1">
    <citation type="journal article" date="2019" name="Sci. Rep.">
        <title>Draft genome of Tanacetum cinerariifolium, the natural source of mosquito coil.</title>
        <authorList>
            <person name="Yamashiro T."/>
            <person name="Shiraishi A."/>
            <person name="Satake H."/>
            <person name="Nakayama K."/>
        </authorList>
    </citation>
    <scope>NUCLEOTIDE SEQUENCE</scope>
</reference>
<evidence type="ECO:0000313" key="2">
    <source>
        <dbReference type="EMBL" id="GEU28457.1"/>
    </source>
</evidence>
<dbReference type="EMBL" id="BKCJ010000006">
    <property type="protein sequence ID" value="GEU28457.1"/>
    <property type="molecule type" value="Genomic_DNA"/>
</dbReference>
<proteinExistence type="predicted"/>
<dbReference type="PANTHER" id="PTHR34309:SF1">
    <property type="entry name" value="PROTEIN GLCG"/>
    <property type="match status" value="1"/>
</dbReference>
<feature type="region of interest" description="Disordered" evidence="1">
    <location>
        <begin position="187"/>
        <end position="222"/>
    </location>
</feature>
<dbReference type="InterPro" id="IPR038084">
    <property type="entry name" value="PduO/GlcC-like_sf"/>
</dbReference>
<dbReference type="InterPro" id="IPR052517">
    <property type="entry name" value="GlcG_carb_metab_protein"/>
</dbReference>
<feature type="compositionally biased region" description="Basic and acidic residues" evidence="1">
    <location>
        <begin position="275"/>
        <end position="289"/>
    </location>
</feature>
<sequence>MGVIRLSTIGPDIGASPRSKRCAFDGHGAAYVRMCCAHSHPEILHAITPSCPRCLLPARCRRRRLQNRSAGRYRGPAAGGHSGAGAQKNQDRPGPGRRRRARLRPHRRDQGARSAGHRCRCRGGHQRRQRGGRPVRGRKHRLPAAKAGVRHGRSGDLRLGHAAVRQEHRGAQGRGVAGVCEQGRGQLADGKTEKAVRRGGGRPEERPADPVPARKHGHGGARVVGGAGRVPAGDDCGAHVCRWRPGGAGAGAFRARHGRGLRHCRQYLHPGRRAGHGELGRRDHADVQHHGPAHQPASRPPPKSWCSSSKSSTPGAALNPGLRRTAQPAAAAGRRSPSFFYPRSVMQTKPYLQLADVKKIAAAAEAEAVANNWAVAIAIVDDGGHLLWLQRQDGANALASHIAPSKARVAALGRRESKIYEDIINGGRTAFLTAPSPQADGMLEGGVPIVVDGHVVGAVGVSGVKSTEDAQIARAGIAAVV</sequence>
<evidence type="ECO:0000256" key="1">
    <source>
        <dbReference type="SAM" id="MobiDB-lite"/>
    </source>
</evidence>
<feature type="compositionally biased region" description="Low complexity" evidence="1">
    <location>
        <begin position="304"/>
        <end position="314"/>
    </location>
</feature>
<protein>
    <recommendedName>
        <fullName evidence="3">Heme-binding protein</fullName>
    </recommendedName>
</protein>
<organism evidence="2">
    <name type="scientific">Tanacetum cinerariifolium</name>
    <name type="common">Dalmatian daisy</name>
    <name type="synonym">Chrysanthemum cinerariifolium</name>
    <dbReference type="NCBI Taxonomy" id="118510"/>
    <lineage>
        <taxon>Eukaryota</taxon>
        <taxon>Viridiplantae</taxon>
        <taxon>Streptophyta</taxon>
        <taxon>Embryophyta</taxon>
        <taxon>Tracheophyta</taxon>
        <taxon>Spermatophyta</taxon>
        <taxon>Magnoliopsida</taxon>
        <taxon>eudicotyledons</taxon>
        <taxon>Gunneridae</taxon>
        <taxon>Pentapetalae</taxon>
        <taxon>asterids</taxon>
        <taxon>campanulids</taxon>
        <taxon>Asterales</taxon>
        <taxon>Asteraceae</taxon>
        <taxon>Asteroideae</taxon>
        <taxon>Anthemideae</taxon>
        <taxon>Anthemidinae</taxon>
        <taxon>Tanacetum</taxon>
    </lineage>
</organism>
<feature type="compositionally biased region" description="Basic and acidic residues" evidence="1">
    <location>
        <begin position="190"/>
        <end position="208"/>
    </location>
</feature>